<accession>A0A3N4MI78</accession>
<gene>
    <name evidence="4" type="ORF">EG028_06195</name>
</gene>
<dbReference type="RefSeq" id="WP_120514695.1">
    <property type="nucleotide sequence ID" value="NZ_QXZY01000002.1"/>
</dbReference>
<reference evidence="5" key="1">
    <citation type="submission" date="2018-11" db="EMBL/GenBank/DDBJ databases">
        <title>Chitinophaga lutea sp.nov., isolate from arsenic contaminated soil.</title>
        <authorList>
            <person name="Zong Y."/>
        </authorList>
    </citation>
    <scope>NUCLEOTIDE SEQUENCE [LARGE SCALE GENOMIC DNA]</scope>
    <source>
        <strain evidence="5">YLT18</strain>
    </source>
</reference>
<dbReference type="OrthoDB" id="119432at2"/>
<keyword evidence="2 3" id="KW-0479">Metal-binding</keyword>
<proteinExistence type="inferred from homology"/>
<evidence type="ECO:0000256" key="2">
    <source>
        <dbReference type="ARBA" id="ARBA00022723"/>
    </source>
</evidence>
<organism evidence="4 5">
    <name type="scientific">Chitinophaga barathri</name>
    <dbReference type="NCBI Taxonomy" id="1647451"/>
    <lineage>
        <taxon>Bacteria</taxon>
        <taxon>Pseudomonadati</taxon>
        <taxon>Bacteroidota</taxon>
        <taxon>Chitinophagia</taxon>
        <taxon>Chitinophagales</taxon>
        <taxon>Chitinophagaceae</taxon>
        <taxon>Chitinophaga</taxon>
    </lineage>
</organism>
<comment type="similarity">
    <text evidence="1">Belongs to the DinB family.</text>
</comment>
<comment type="caution">
    <text evidence="4">The sequence shown here is derived from an EMBL/GenBank/DDBJ whole genome shotgun (WGS) entry which is preliminary data.</text>
</comment>
<keyword evidence="5" id="KW-1185">Reference proteome</keyword>
<protein>
    <submittedName>
        <fullName evidence="4">Damage-inducible protein DinB</fullName>
    </submittedName>
</protein>
<dbReference type="Proteomes" id="UP000279089">
    <property type="component" value="Unassembled WGS sequence"/>
</dbReference>
<dbReference type="Gene3D" id="1.20.120.450">
    <property type="entry name" value="dinb family like domain"/>
    <property type="match status" value="1"/>
</dbReference>
<dbReference type="InterPro" id="IPR007837">
    <property type="entry name" value="DinB"/>
</dbReference>
<evidence type="ECO:0000256" key="3">
    <source>
        <dbReference type="PIRSR" id="PIRSR607837-1"/>
    </source>
</evidence>
<dbReference type="InterPro" id="IPR034660">
    <property type="entry name" value="DinB/YfiT-like"/>
</dbReference>
<evidence type="ECO:0000313" key="4">
    <source>
        <dbReference type="EMBL" id="RPD41756.1"/>
    </source>
</evidence>
<feature type="binding site" evidence="3">
    <location>
        <position position="149"/>
    </location>
    <ligand>
        <name>a divalent metal cation</name>
        <dbReference type="ChEBI" id="CHEBI:60240"/>
    </ligand>
</feature>
<dbReference type="GO" id="GO:0046872">
    <property type="term" value="F:metal ion binding"/>
    <property type="evidence" value="ECO:0007669"/>
    <property type="project" value="UniProtKB-KW"/>
</dbReference>
<dbReference type="EMBL" id="RMBX01000003">
    <property type="protein sequence ID" value="RPD41756.1"/>
    <property type="molecule type" value="Genomic_DNA"/>
</dbReference>
<evidence type="ECO:0000256" key="1">
    <source>
        <dbReference type="ARBA" id="ARBA00008635"/>
    </source>
</evidence>
<dbReference type="Pfam" id="PF05163">
    <property type="entry name" value="DinB"/>
    <property type="match status" value="1"/>
</dbReference>
<sequence>MANNTSTFAIPVINADQMLEHWQGHRRLTRKVIEAFPENELFSYSLGGMRTFAGLAMEMLRMAAGGVRGFAEGDWNAPFKWYKEEDGGDITTKEDLLKAWDDVTEEMNTYWPGIPAENFVNHIVPFGVEYWGGPGHAILHYFIDNDIHHRGQGYVYLRTLGIEPPGFWDRE</sequence>
<name>A0A3N4MI78_9BACT</name>
<dbReference type="SUPFAM" id="SSF109854">
    <property type="entry name" value="DinB/YfiT-like putative metalloenzymes"/>
    <property type="match status" value="1"/>
</dbReference>
<evidence type="ECO:0000313" key="5">
    <source>
        <dbReference type="Proteomes" id="UP000279089"/>
    </source>
</evidence>
<dbReference type="AlphaFoldDB" id="A0A3N4MI78"/>